<dbReference type="InterPro" id="IPR009081">
    <property type="entry name" value="PP-bd_ACP"/>
</dbReference>
<name>A0A5C4JIG8_9ACTN</name>
<dbReference type="InterPro" id="IPR045851">
    <property type="entry name" value="AMP-bd_C_sf"/>
</dbReference>
<dbReference type="EMBL" id="VCKW01000013">
    <property type="protein sequence ID" value="TMR06543.1"/>
    <property type="molecule type" value="Genomic_DNA"/>
</dbReference>
<sequence>MLLDGKTASIIGQIQRQVLSSPTSIAVSDDTESVSYRELWRRTETVTRLLRATGSRPGRPVGLCMSPTVDRVASMLGTMGSGSPYVPIDPNFPDSRIRAIIDSAAVERVVVDERTAKRFAAMPYELLEFSAASSGSSPGPVDRGVVEPGGSDLAYIIHTSGSTGEPKGVAVEHGSVNHLFHALDGVIPQLPDRSAQCWLAAANVCFDMSIVDLFWPLTRGVPLVVADVGALAGRSYQSAEFLTGVLASGRVTHFQSTPSLVQLMLQDPVLAASIHQLHVLIMGGEIVQPELVAQLRPVPHIFNGYGPTETTVYTTLHECSDGDTEHVPIGRALGGVDLRVVDESGRDCPPGVLGELLIGGPGLARGYINDEDLTARKFPVLGDRESRRRWYRTGDVVSIDEAGTVRYQGRVDGQVKVRGFRVELGEIEAAIRAVPGIEEAAVFPVRDPSARVTGLTAVVKSASAAVSEAGVIAEISKVLPPYAVPNTVKVLPELPIGVTGKLDRKTLEHQLAAMAPAARLKKADEDPAGRPAGSYERIVAETWSSVLGEAIDTDGNFFDLGGNSILLGSVHTRLRGRFPEANLQMVEMYRYPTIATLAARLRTGPPTAHGAPARPQPPVGGSVQPDRRRRVPPNTADRRRLARRADNRGNATEGRDSA</sequence>
<gene>
    <name evidence="5" type="ORF">ETD83_04205</name>
</gene>
<dbReference type="InterPro" id="IPR000873">
    <property type="entry name" value="AMP-dep_synth/lig_dom"/>
</dbReference>
<dbReference type="PROSITE" id="PS00455">
    <property type="entry name" value="AMP_BINDING"/>
    <property type="match status" value="1"/>
</dbReference>
<dbReference type="SUPFAM" id="SSF47336">
    <property type="entry name" value="ACP-like"/>
    <property type="match status" value="1"/>
</dbReference>
<dbReference type="OrthoDB" id="2472181at2"/>
<reference evidence="5 6" key="1">
    <citation type="submission" date="2019-05" db="EMBL/GenBank/DDBJ databases">
        <title>Draft genome sequence of Actinomadura sp. 14C53.</title>
        <authorList>
            <person name="Saricaoglu S."/>
            <person name="Isik K."/>
        </authorList>
    </citation>
    <scope>NUCLEOTIDE SEQUENCE [LARGE SCALE GENOMIC DNA]</scope>
    <source>
        <strain evidence="5 6">14C53</strain>
    </source>
</reference>
<feature type="domain" description="Carrier" evidence="4">
    <location>
        <begin position="530"/>
        <end position="605"/>
    </location>
</feature>
<dbReference type="Pfam" id="PF00501">
    <property type="entry name" value="AMP-binding"/>
    <property type="match status" value="1"/>
</dbReference>
<keyword evidence="1" id="KW-0596">Phosphopantetheine</keyword>
<evidence type="ECO:0000313" key="5">
    <source>
        <dbReference type="EMBL" id="TMR06543.1"/>
    </source>
</evidence>
<dbReference type="CDD" id="cd05930">
    <property type="entry name" value="A_NRPS"/>
    <property type="match status" value="1"/>
</dbReference>
<keyword evidence="2" id="KW-0597">Phosphoprotein</keyword>
<dbReference type="InterPro" id="IPR042099">
    <property type="entry name" value="ANL_N_sf"/>
</dbReference>
<dbReference type="GO" id="GO:0044550">
    <property type="term" value="P:secondary metabolite biosynthetic process"/>
    <property type="evidence" value="ECO:0007669"/>
    <property type="project" value="TreeGrafter"/>
</dbReference>
<dbReference type="InterPro" id="IPR025110">
    <property type="entry name" value="AMP-bd_C"/>
</dbReference>
<dbReference type="Proteomes" id="UP000309174">
    <property type="component" value="Unassembled WGS sequence"/>
</dbReference>
<evidence type="ECO:0000256" key="2">
    <source>
        <dbReference type="ARBA" id="ARBA00022553"/>
    </source>
</evidence>
<dbReference type="Gene3D" id="3.40.50.12780">
    <property type="entry name" value="N-terminal domain of ligase-like"/>
    <property type="match status" value="1"/>
</dbReference>
<proteinExistence type="predicted"/>
<dbReference type="GO" id="GO:0031177">
    <property type="term" value="F:phosphopantetheine binding"/>
    <property type="evidence" value="ECO:0007669"/>
    <property type="project" value="InterPro"/>
</dbReference>
<dbReference type="RefSeq" id="WP_138643706.1">
    <property type="nucleotide sequence ID" value="NZ_VCKW01000013.1"/>
</dbReference>
<keyword evidence="6" id="KW-1185">Reference proteome</keyword>
<evidence type="ECO:0000256" key="3">
    <source>
        <dbReference type="SAM" id="MobiDB-lite"/>
    </source>
</evidence>
<organism evidence="5 6">
    <name type="scientific">Actinomadura soli</name>
    <dbReference type="NCBI Taxonomy" id="2508997"/>
    <lineage>
        <taxon>Bacteria</taxon>
        <taxon>Bacillati</taxon>
        <taxon>Actinomycetota</taxon>
        <taxon>Actinomycetes</taxon>
        <taxon>Streptosporangiales</taxon>
        <taxon>Thermomonosporaceae</taxon>
        <taxon>Actinomadura</taxon>
    </lineage>
</organism>
<dbReference type="GO" id="GO:0005737">
    <property type="term" value="C:cytoplasm"/>
    <property type="evidence" value="ECO:0007669"/>
    <property type="project" value="TreeGrafter"/>
</dbReference>
<dbReference type="Pfam" id="PF00550">
    <property type="entry name" value="PP-binding"/>
    <property type="match status" value="1"/>
</dbReference>
<dbReference type="PANTHER" id="PTHR45527:SF1">
    <property type="entry name" value="FATTY ACID SYNTHASE"/>
    <property type="match status" value="1"/>
</dbReference>
<dbReference type="Gene3D" id="3.30.300.30">
    <property type="match status" value="1"/>
</dbReference>
<evidence type="ECO:0000313" key="6">
    <source>
        <dbReference type="Proteomes" id="UP000309174"/>
    </source>
</evidence>
<dbReference type="Gene3D" id="1.10.1200.10">
    <property type="entry name" value="ACP-like"/>
    <property type="match status" value="1"/>
</dbReference>
<evidence type="ECO:0000259" key="4">
    <source>
        <dbReference type="PROSITE" id="PS50075"/>
    </source>
</evidence>
<dbReference type="SMART" id="SM00823">
    <property type="entry name" value="PKS_PP"/>
    <property type="match status" value="1"/>
</dbReference>
<dbReference type="SUPFAM" id="SSF56801">
    <property type="entry name" value="Acetyl-CoA synthetase-like"/>
    <property type="match status" value="1"/>
</dbReference>
<dbReference type="InterPro" id="IPR020806">
    <property type="entry name" value="PKS_PP-bd"/>
</dbReference>
<dbReference type="NCBIfam" id="TIGR01733">
    <property type="entry name" value="AA-adenyl-dom"/>
    <property type="match status" value="1"/>
</dbReference>
<comment type="caution">
    <text evidence="5">The sequence shown here is derived from an EMBL/GenBank/DDBJ whole genome shotgun (WGS) entry which is preliminary data.</text>
</comment>
<evidence type="ECO:0000256" key="1">
    <source>
        <dbReference type="ARBA" id="ARBA00022450"/>
    </source>
</evidence>
<dbReference type="InterPro" id="IPR010071">
    <property type="entry name" value="AA_adenyl_dom"/>
</dbReference>
<dbReference type="PANTHER" id="PTHR45527">
    <property type="entry name" value="NONRIBOSOMAL PEPTIDE SYNTHETASE"/>
    <property type="match status" value="1"/>
</dbReference>
<dbReference type="Pfam" id="PF13193">
    <property type="entry name" value="AMP-binding_C"/>
    <property type="match status" value="1"/>
</dbReference>
<dbReference type="AlphaFoldDB" id="A0A5C4JIG8"/>
<dbReference type="InterPro" id="IPR020845">
    <property type="entry name" value="AMP-binding_CS"/>
</dbReference>
<protein>
    <submittedName>
        <fullName evidence="5">Amino acid adenylation domain-containing protein</fullName>
    </submittedName>
</protein>
<dbReference type="InterPro" id="IPR036736">
    <property type="entry name" value="ACP-like_sf"/>
</dbReference>
<dbReference type="GO" id="GO:0043041">
    <property type="term" value="P:amino acid activation for nonribosomal peptide biosynthetic process"/>
    <property type="evidence" value="ECO:0007669"/>
    <property type="project" value="TreeGrafter"/>
</dbReference>
<feature type="compositionally biased region" description="Basic and acidic residues" evidence="3">
    <location>
        <begin position="636"/>
        <end position="658"/>
    </location>
</feature>
<dbReference type="PROSITE" id="PS50075">
    <property type="entry name" value="CARRIER"/>
    <property type="match status" value="1"/>
</dbReference>
<accession>A0A5C4JIG8</accession>
<feature type="region of interest" description="Disordered" evidence="3">
    <location>
        <begin position="603"/>
        <end position="658"/>
    </location>
</feature>